<keyword evidence="2" id="KW-0472">Membrane</keyword>
<accession>A0A9P6UF53</accession>
<feature type="region of interest" description="Disordered" evidence="1">
    <location>
        <begin position="230"/>
        <end position="282"/>
    </location>
</feature>
<dbReference type="OrthoDB" id="2418427at2759"/>
<feature type="compositionally biased region" description="Polar residues" evidence="1">
    <location>
        <begin position="204"/>
        <end position="217"/>
    </location>
</feature>
<dbReference type="AlphaFoldDB" id="A0A9P6UF53"/>
<keyword evidence="2" id="KW-0812">Transmembrane</keyword>
<feature type="region of interest" description="Disordered" evidence="1">
    <location>
        <begin position="191"/>
        <end position="218"/>
    </location>
</feature>
<name>A0A9P6UF53_9FUNG</name>
<evidence type="ECO:0000313" key="4">
    <source>
        <dbReference type="Proteomes" id="UP000823405"/>
    </source>
</evidence>
<sequence length="282" mass="31213">MRIWLIVLSFANLATVIGCYAYLAHLFSSHSEEGWMTVRDWTTIIFSLILFVSYVYSFRGKRVLEKHMRVFWMLIPCLTLMGIGFDYISVSRTFECSGGPDCIQNTILPFAPAVTGLFSLIEIGMAYAWGPLQPKNRLYSSLGYNTAAQVMIVSPNQPQPQMVYTQQPGLVAPQPSLQPLQNYYYQQPAPVQQQQQPSNLVGPLSTNDHPNSINPTGTVAAGAMAQPYQYTDQQQQYRSFAQPAPLQQQQQQPQPNPQPSPGATTGTHYSPAAAASQPSTSA</sequence>
<dbReference type="EMBL" id="JAAAIN010003286">
    <property type="protein sequence ID" value="KAG0286556.1"/>
    <property type="molecule type" value="Genomic_DNA"/>
</dbReference>
<evidence type="ECO:0000313" key="3">
    <source>
        <dbReference type="EMBL" id="KAG0286556.1"/>
    </source>
</evidence>
<reference evidence="3" key="1">
    <citation type="journal article" date="2020" name="Fungal Divers.">
        <title>Resolving the Mortierellaceae phylogeny through synthesis of multi-gene phylogenetics and phylogenomics.</title>
        <authorList>
            <person name="Vandepol N."/>
            <person name="Liber J."/>
            <person name="Desiro A."/>
            <person name="Na H."/>
            <person name="Kennedy M."/>
            <person name="Barry K."/>
            <person name="Grigoriev I.V."/>
            <person name="Miller A.N."/>
            <person name="O'Donnell K."/>
            <person name="Stajich J.E."/>
            <person name="Bonito G."/>
        </authorList>
    </citation>
    <scope>NUCLEOTIDE SEQUENCE</scope>
    <source>
        <strain evidence="3">NVP60</strain>
    </source>
</reference>
<keyword evidence="2" id="KW-1133">Transmembrane helix</keyword>
<proteinExistence type="predicted"/>
<feature type="transmembrane region" description="Helical" evidence="2">
    <location>
        <begin position="41"/>
        <end position="58"/>
    </location>
</feature>
<feature type="transmembrane region" description="Helical" evidence="2">
    <location>
        <begin position="110"/>
        <end position="130"/>
    </location>
</feature>
<protein>
    <submittedName>
        <fullName evidence="3">Uncharacterized protein</fullName>
    </submittedName>
</protein>
<evidence type="ECO:0000256" key="2">
    <source>
        <dbReference type="SAM" id="Phobius"/>
    </source>
</evidence>
<keyword evidence="4" id="KW-1185">Reference proteome</keyword>
<dbReference type="PROSITE" id="PS51257">
    <property type="entry name" value="PROKAR_LIPOPROTEIN"/>
    <property type="match status" value="1"/>
</dbReference>
<gene>
    <name evidence="3" type="ORF">BGZ97_007384</name>
</gene>
<feature type="compositionally biased region" description="Low complexity" evidence="1">
    <location>
        <begin position="270"/>
        <end position="282"/>
    </location>
</feature>
<dbReference type="Proteomes" id="UP000823405">
    <property type="component" value="Unassembled WGS sequence"/>
</dbReference>
<feature type="transmembrane region" description="Helical" evidence="2">
    <location>
        <begin position="7"/>
        <end position="29"/>
    </location>
</feature>
<evidence type="ECO:0000256" key="1">
    <source>
        <dbReference type="SAM" id="MobiDB-lite"/>
    </source>
</evidence>
<organism evidence="3 4">
    <name type="scientific">Linnemannia gamsii</name>
    <dbReference type="NCBI Taxonomy" id="64522"/>
    <lineage>
        <taxon>Eukaryota</taxon>
        <taxon>Fungi</taxon>
        <taxon>Fungi incertae sedis</taxon>
        <taxon>Mucoromycota</taxon>
        <taxon>Mortierellomycotina</taxon>
        <taxon>Mortierellomycetes</taxon>
        <taxon>Mortierellales</taxon>
        <taxon>Mortierellaceae</taxon>
        <taxon>Linnemannia</taxon>
    </lineage>
</organism>
<comment type="caution">
    <text evidence="3">The sequence shown here is derived from an EMBL/GenBank/DDBJ whole genome shotgun (WGS) entry which is preliminary data.</text>
</comment>
<feature type="transmembrane region" description="Helical" evidence="2">
    <location>
        <begin position="70"/>
        <end position="90"/>
    </location>
</feature>
<feature type="compositionally biased region" description="Low complexity" evidence="1">
    <location>
        <begin position="230"/>
        <end position="253"/>
    </location>
</feature>